<proteinExistence type="predicted"/>
<comment type="caution">
    <text evidence="1">The sequence shown here is derived from an EMBL/GenBank/DDBJ whole genome shotgun (WGS) entry which is preliminary data.</text>
</comment>
<sequence>MSDERRTPLSAFFLFLFVTVSVGQYCLQREVTWMTDILHYAEQQVREVARDMQDQFAGDAV</sequence>
<name>A0ABT3THT2_9GAMM</name>
<dbReference type="EMBL" id="SHNN01000002">
    <property type="protein sequence ID" value="MCX2981559.1"/>
    <property type="molecule type" value="Genomic_DNA"/>
</dbReference>
<protein>
    <submittedName>
        <fullName evidence="1">Uncharacterized protein</fullName>
    </submittedName>
</protein>
<gene>
    <name evidence="1" type="ORF">EYC98_11870</name>
</gene>
<reference evidence="1" key="1">
    <citation type="submission" date="2019-02" db="EMBL/GenBank/DDBJ databases">
        <authorList>
            <person name="Li S.-H."/>
        </authorList>
    </citation>
    <scope>NUCLEOTIDE SEQUENCE</scope>
    <source>
        <strain evidence="1">IMCC14734</strain>
    </source>
</reference>
<organism evidence="1 2">
    <name type="scientific">Candidatus Litorirhabdus singularis</name>
    <dbReference type="NCBI Taxonomy" id="2518993"/>
    <lineage>
        <taxon>Bacteria</taxon>
        <taxon>Pseudomonadati</taxon>
        <taxon>Pseudomonadota</taxon>
        <taxon>Gammaproteobacteria</taxon>
        <taxon>Cellvibrionales</taxon>
        <taxon>Halieaceae</taxon>
        <taxon>Candidatus Litorirhabdus</taxon>
    </lineage>
</organism>
<keyword evidence="2" id="KW-1185">Reference proteome</keyword>
<accession>A0ABT3THT2</accession>
<evidence type="ECO:0000313" key="1">
    <source>
        <dbReference type="EMBL" id="MCX2981559.1"/>
    </source>
</evidence>
<dbReference type="Proteomes" id="UP001143362">
    <property type="component" value="Unassembled WGS sequence"/>
</dbReference>
<evidence type="ECO:0000313" key="2">
    <source>
        <dbReference type="Proteomes" id="UP001143362"/>
    </source>
</evidence>